<dbReference type="Proteomes" id="UP000219048">
    <property type="component" value="Unassembled WGS sequence"/>
</dbReference>
<accession>A0A285MXF4</accession>
<reference evidence="2" key="1">
    <citation type="submission" date="2017-09" db="EMBL/GenBank/DDBJ databases">
        <authorList>
            <person name="Varghese N."/>
            <person name="Submissions S."/>
        </authorList>
    </citation>
    <scope>NUCLEOTIDE SEQUENCE [LARGE SCALE GENOMIC DNA]</scope>
    <source>
        <strain evidence="2">DSM 25885</strain>
    </source>
</reference>
<keyword evidence="2" id="KW-1185">Reference proteome</keyword>
<organism evidence="1 2">
    <name type="scientific">Flagellimonas pacifica</name>
    <dbReference type="NCBI Taxonomy" id="1247520"/>
    <lineage>
        <taxon>Bacteria</taxon>
        <taxon>Pseudomonadati</taxon>
        <taxon>Bacteroidota</taxon>
        <taxon>Flavobacteriia</taxon>
        <taxon>Flavobacteriales</taxon>
        <taxon>Flavobacteriaceae</taxon>
        <taxon>Flagellimonas</taxon>
    </lineage>
</organism>
<name>A0A285MXF4_9FLAO</name>
<dbReference type="EMBL" id="OBEH01000008">
    <property type="protein sequence ID" value="SNZ01890.1"/>
    <property type="molecule type" value="Genomic_DNA"/>
</dbReference>
<protein>
    <submittedName>
        <fullName evidence="1">Uncharacterized protein</fullName>
    </submittedName>
</protein>
<evidence type="ECO:0000313" key="2">
    <source>
        <dbReference type="Proteomes" id="UP000219048"/>
    </source>
</evidence>
<dbReference type="AlphaFoldDB" id="A0A285MXF4"/>
<gene>
    <name evidence="1" type="ORF">SAMN06265377_3741</name>
</gene>
<evidence type="ECO:0000313" key="1">
    <source>
        <dbReference type="EMBL" id="SNZ01890.1"/>
    </source>
</evidence>
<proteinExistence type="predicted"/>
<sequence>MFGNPQITNTVKTQITFLVLGLFMINSIEGQIKIGDNPQTLDPSSVLELESNSRVLVITRMTTVQMENTTPLRGAMVYNTDTECVHFYTGTLWTNLCDRPEEQTFTADPIVNFSPTMVITQDGSNFNFEVGEIRGENIVDTSINGAVDIQEGSITGLQLQEATVTFDKLADGENTGELLQWNGAEWILIDETGLVVTELDGVVGNEVTGPADSTLELSGTGVDTDPFLLDVSTGGITDNELATDAVTTDKILNGEVNTVDIADNAITNVKMADNAIGTTEIIDDSVNAAKINLDVAGTGLLQAADGSLEVDVTAFSGDGDITSPDGTITLGGTTTNSLFEDVSFDVADNAITNAKMANNAVTSAKIADGEIVDTDVSPTAAIAGTKIDPDFGTLNIATTGTLAAGNTTITGTVSTTGTATVGAYTLAATDGTNGQVLTTDGAGNASWQNTSPVAVQTTTAIDGDGLAATPLDLANNAVTSAKIADGEIVDADVSPTAAIAGTKIDPDFGTLNIATTGTLAAGNTTITGTVSTTGTATVGAYTLAATDGTNGQVLTTDGAGNASWQNTSPVAVQTTTAIDGDGLAATPLDLANNAVTSAKIADDAVTTAKIAPSATNGQVLTTVAGVTAWQSPAVVAMGKVDATAIAENANGATVAQNSTGNYTVTFDSVRPDAEYIVQLTVLDGGPDVSIEVTGTPTAASFIVQISQLSIGAGPTLISAPVDSEWYFTITDF</sequence>